<comment type="similarity">
    <text evidence="2">Belongs to the 5'-nucleotidase family.</text>
</comment>
<dbReference type="InterPro" id="IPR036907">
    <property type="entry name" value="5'-Nucleotdase_C_sf"/>
</dbReference>
<dbReference type="GO" id="GO:0009166">
    <property type="term" value="P:nucleotide catabolic process"/>
    <property type="evidence" value="ECO:0007669"/>
    <property type="project" value="InterPro"/>
</dbReference>
<evidence type="ECO:0000313" key="5">
    <source>
        <dbReference type="EMBL" id="SDW14989.1"/>
    </source>
</evidence>
<dbReference type="InterPro" id="IPR004843">
    <property type="entry name" value="Calcineurin-like_PHP"/>
</dbReference>
<dbReference type="PANTHER" id="PTHR11575:SF42">
    <property type="entry name" value="SULFUR OXIDATION PROTEIN SOXB"/>
    <property type="match status" value="1"/>
</dbReference>
<evidence type="ECO:0000256" key="1">
    <source>
        <dbReference type="ARBA" id="ARBA00022729"/>
    </source>
</evidence>
<evidence type="ECO:0000259" key="4">
    <source>
        <dbReference type="Pfam" id="PF02872"/>
    </source>
</evidence>
<dbReference type="SUPFAM" id="SSF55816">
    <property type="entry name" value="5'-nucleotidase (syn. UDP-sugar hydrolase), C-terminal domain"/>
    <property type="match status" value="1"/>
</dbReference>
<dbReference type="PRINTS" id="PR01607">
    <property type="entry name" value="APYRASEFAMLY"/>
</dbReference>
<evidence type="ECO:0000256" key="2">
    <source>
        <dbReference type="RuleBase" id="RU362119"/>
    </source>
</evidence>
<protein>
    <submittedName>
        <fullName evidence="5">5'-nucleotidase</fullName>
    </submittedName>
</protein>
<keyword evidence="2" id="KW-0547">Nucleotide-binding</keyword>
<dbReference type="Pfam" id="PF00149">
    <property type="entry name" value="Metallophos"/>
    <property type="match status" value="1"/>
</dbReference>
<keyword evidence="1" id="KW-0732">Signal</keyword>
<dbReference type="Gene3D" id="3.60.21.10">
    <property type="match status" value="1"/>
</dbReference>
<dbReference type="Gene3D" id="3.90.780.10">
    <property type="entry name" value="5'-Nucleotidase, C-terminal domain"/>
    <property type="match status" value="1"/>
</dbReference>
<keyword evidence="2" id="KW-0378">Hydrolase</keyword>
<dbReference type="Pfam" id="PF02872">
    <property type="entry name" value="5_nucleotid_C"/>
    <property type="match status" value="1"/>
</dbReference>
<dbReference type="GO" id="GO:0016787">
    <property type="term" value="F:hydrolase activity"/>
    <property type="evidence" value="ECO:0007669"/>
    <property type="project" value="UniProtKB-KW"/>
</dbReference>
<comment type="caution">
    <text evidence="5">The sequence shown here is derived from an EMBL/GenBank/DDBJ whole genome shotgun (WGS) entry which is preliminary data.</text>
</comment>
<dbReference type="InterPro" id="IPR029052">
    <property type="entry name" value="Metallo-depent_PP-like"/>
</dbReference>
<organism evidence="5 6">
    <name type="scientific">Hydrobacter penzbergensis</name>
    <dbReference type="NCBI Taxonomy" id="1235997"/>
    <lineage>
        <taxon>Bacteria</taxon>
        <taxon>Pseudomonadati</taxon>
        <taxon>Bacteroidota</taxon>
        <taxon>Chitinophagia</taxon>
        <taxon>Chitinophagales</taxon>
        <taxon>Chitinophagaceae</taxon>
        <taxon>Hydrobacter</taxon>
    </lineage>
</organism>
<evidence type="ECO:0000313" key="6">
    <source>
        <dbReference type="Proteomes" id="UP000198711"/>
    </source>
</evidence>
<sequence length="482" mass="54392">MYHSEKMKLSVLFFNDIHGYLQPHPELFYSGSEEVIKIAGGYARIAGYINDVRRQQENVLVFDGGDTFHGTFPVVQSKGEVVVPILNNIGIDAMVGHWDFAYGPQHLRHLSSQLNYPVLGMNVYNEAGSLFLPAYVIKEVNGYKIAVLGICSNIIDKTMPKHFSKGLRITDGSKELPEMINRVRNEGANLVILLSHNGFPQDCDLLSKVNGVDICLSAHTHNRLYETITVNDTVVIQCGCHGSFIGHLDVEIESNTINSYRYELKVVDETLPQDEETERMVKDALAPHADLFTDVVGTTPVTLHRYNTLHSSMDNLLLAAMMRVSQTELAFSNGWRYGIPILKGNISKNDLFNIIPHNPFISTTELTGEEIKEMLEENLERTFSANPMQQMGGYVKRCMGLTAYIKVENRKDYRIQELFIGNSPYQKDKRYRASFVTEQGVPEKFGFNRQQTEITAVEAMALFLNETGLDINMLHQKSFVPV</sequence>
<dbReference type="GO" id="GO:0030288">
    <property type="term" value="C:outer membrane-bounded periplasmic space"/>
    <property type="evidence" value="ECO:0007669"/>
    <property type="project" value="TreeGrafter"/>
</dbReference>
<dbReference type="AlphaFoldDB" id="A0A8X8LCB7"/>
<dbReference type="EMBL" id="FNNO01000001">
    <property type="protein sequence ID" value="SDW14989.1"/>
    <property type="molecule type" value="Genomic_DNA"/>
</dbReference>
<evidence type="ECO:0000259" key="3">
    <source>
        <dbReference type="Pfam" id="PF00149"/>
    </source>
</evidence>
<feature type="domain" description="5'-Nucleotidase C-terminal" evidence="4">
    <location>
        <begin position="295"/>
        <end position="432"/>
    </location>
</feature>
<dbReference type="SUPFAM" id="SSF56300">
    <property type="entry name" value="Metallo-dependent phosphatases"/>
    <property type="match status" value="1"/>
</dbReference>
<gene>
    <name evidence="5" type="ORF">SAMN05444410_101353</name>
</gene>
<reference evidence="5 6" key="1">
    <citation type="submission" date="2016-10" db="EMBL/GenBank/DDBJ databases">
        <authorList>
            <person name="Varghese N."/>
            <person name="Submissions S."/>
        </authorList>
    </citation>
    <scope>NUCLEOTIDE SEQUENCE [LARGE SCALE GENOMIC DNA]</scope>
    <source>
        <strain evidence="5 6">DSM 25353</strain>
    </source>
</reference>
<feature type="domain" description="Calcineurin-like phosphoesterase" evidence="3">
    <location>
        <begin position="10"/>
        <end position="222"/>
    </location>
</feature>
<keyword evidence="6" id="KW-1185">Reference proteome</keyword>
<dbReference type="Proteomes" id="UP000198711">
    <property type="component" value="Unassembled WGS sequence"/>
</dbReference>
<accession>A0A8X8LCB7</accession>
<dbReference type="InterPro" id="IPR006179">
    <property type="entry name" value="5_nucleotidase/apyrase"/>
</dbReference>
<dbReference type="GO" id="GO:0000166">
    <property type="term" value="F:nucleotide binding"/>
    <property type="evidence" value="ECO:0007669"/>
    <property type="project" value="UniProtKB-KW"/>
</dbReference>
<name>A0A8X8LCB7_9BACT</name>
<dbReference type="InterPro" id="IPR008334">
    <property type="entry name" value="5'-Nucleotdase_C"/>
</dbReference>
<dbReference type="PANTHER" id="PTHR11575">
    <property type="entry name" value="5'-NUCLEOTIDASE-RELATED"/>
    <property type="match status" value="1"/>
</dbReference>
<proteinExistence type="inferred from homology"/>